<reference evidence="3 4" key="1">
    <citation type="submission" date="2019-04" db="EMBL/GenBank/DDBJ databases">
        <title>Friends and foes A comparative genomics study of 23 Aspergillus species from section Flavi.</title>
        <authorList>
            <consortium name="DOE Joint Genome Institute"/>
            <person name="Kjaerbolling I."/>
            <person name="Vesth T."/>
            <person name="Frisvad J.C."/>
            <person name="Nybo J.L."/>
            <person name="Theobald S."/>
            <person name="Kildgaard S."/>
            <person name="Isbrandt T."/>
            <person name="Kuo A."/>
            <person name="Sato A."/>
            <person name="Lyhne E.K."/>
            <person name="Kogle M.E."/>
            <person name="Wiebenga A."/>
            <person name="Kun R.S."/>
            <person name="Lubbers R.J."/>
            <person name="Makela M.R."/>
            <person name="Barry K."/>
            <person name="Chovatia M."/>
            <person name="Clum A."/>
            <person name="Daum C."/>
            <person name="Haridas S."/>
            <person name="He G."/>
            <person name="LaButti K."/>
            <person name="Lipzen A."/>
            <person name="Mondo S."/>
            <person name="Riley R."/>
            <person name="Salamov A."/>
            <person name="Simmons B.A."/>
            <person name="Magnuson J.K."/>
            <person name="Henrissat B."/>
            <person name="Mortensen U.H."/>
            <person name="Larsen T.O."/>
            <person name="Devries R.P."/>
            <person name="Grigoriev I.V."/>
            <person name="Machida M."/>
            <person name="Baker S.E."/>
            <person name="Andersen M.R."/>
        </authorList>
    </citation>
    <scope>NUCLEOTIDE SEQUENCE [LARGE SCALE GENOMIC DNA]</scope>
    <source>
        <strain evidence="3 4">IBT 18842</strain>
    </source>
</reference>
<protein>
    <recommendedName>
        <fullName evidence="2">Rhodopsin domain-containing protein</fullName>
    </recommendedName>
</protein>
<dbReference type="Proteomes" id="UP000325780">
    <property type="component" value="Unassembled WGS sequence"/>
</dbReference>
<evidence type="ECO:0000313" key="4">
    <source>
        <dbReference type="Proteomes" id="UP000325780"/>
    </source>
</evidence>
<keyword evidence="1" id="KW-1133">Transmembrane helix</keyword>
<feature type="transmembrane region" description="Helical" evidence="1">
    <location>
        <begin position="164"/>
        <end position="189"/>
    </location>
</feature>
<feature type="transmembrane region" description="Helical" evidence="1">
    <location>
        <begin position="201"/>
        <end position="221"/>
    </location>
</feature>
<dbReference type="Pfam" id="PF20684">
    <property type="entry name" value="Fung_rhodopsin"/>
    <property type="match status" value="1"/>
</dbReference>
<evidence type="ECO:0000256" key="1">
    <source>
        <dbReference type="SAM" id="Phobius"/>
    </source>
</evidence>
<dbReference type="EMBL" id="ML742032">
    <property type="protein sequence ID" value="KAE8154091.1"/>
    <property type="molecule type" value="Genomic_DNA"/>
</dbReference>
<name>A0A5N6U7L8_ASPAV</name>
<proteinExistence type="predicted"/>
<feature type="transmembrane region" description="Helical" evidence="1">
    <location>
        <begin position="15"/>
        <end position="37"/>
    </location>
</feature>
<dbReference type="PANTHER" id="PTHR39614">
    <property type="entry name" value="INTEGRAL MEMBRANE PROTEIN"/>
    <property type="match status" value="1"/>
</dbReference>
<evidence type="ECO:0000259" key="2">
    <source>
        <dbReference type="Pfam" id="PF20684"/>
    </source>
</evidence>
<accession>A0A5N6U7L8</accession>
<evidence type="ECO:0000313" key="3">
    <source>
        <dbReference type="EMBL" id="KAE8154091.1"/>
    </source>
</evidence>
<dbReference type="AlphaFoldDB" id="A0A5N6U7L8"/>
<keyword evidence="1" id="KW-0812">Transmembrane</keyword>
<dbReference type="OrthoDB" id="3918601at2759"/>
<feature type="transmembrane region" description="Helical" evidence="1">
    <location>
        <begin position="126"/>
        <end position="152"/>
    </location>
</feature>
<dbReference type="InterPro" id="IPR049326">
    <property type="entry name" value="Rhodopsin_dom_fungi"/>
</dbReference>
<organism evidence="3 4">
    <name type="scientific">Aspergillus avenaceus</name>
    <dbReference type="NCBI Taxonomy" id="36643"/>
    <lineage>
        <taxon>Eukaryota</taxon>
        <taxon>Fungi</taxon>
        <taxon>Dikarya</taxon>
        <taxon>Ascomycota</taxon>
        <taxon>Pezizomycotina</taxon>
        <taxon>Eurotiomycetes</taxon>
        <taxon>Eurotiomycetidae</taxon>
        <taxon>Eurotiales</taxon>
        <taxon>Aspergillaceae</taxon>
        <taxon>Aspergillus</taxon>
        <taxon>Aspergillus subgen. Circumdati</taxon>
    </lineage>
</organism>
<feature type="transmembrane region" description="Helical" evidence="1">
    <location>
        <begin position="49"/>
        <end position="74"/>
    </location>
</feature>
<sequence>MRAPYSITPTDQSGAIVITATLFMSWMCMVSLFRLYMRLSMNGPLSLDDLAAFIGGLCQAFGVGHVGAMMYSVSHGLGRLTEQSYEEEQSAREALYAADLLFFAGHSAAKISVCLLLRRLGRAKRYLLMCNVTGLATCVWALASILGIAISVVDRVGSPIFANIGWKVLTAFDVVIEATLLGLSIFLVWGIHMPIKRKAAVIFAFSTRISIIVLAIIRQLYINQAFAAYNNPVYVADAVIMTEVLLHCSLIAATIPCLKPFVASFDTGWGQGTARKGQSSYVNSGSDSHSTALAPRCIGESQMAVPGSAQSYDSHSSRQLMLSRDDNWDADMIEMDLISRSRG</sequence>
<keyword evidence="4" id="KW-1185">Reference proteome</keyword>
<feature type="domain" description="Rhodopsin" evidence="2">
    <location>
        <begin position="33"/>
        <end position="262"/>
    </location>
</feature>
<keyword evidence="1" id="KW-0472">Membrane</keyword>
<gene>
    <name evidence="3" type="ORF">BDV25DRAFT_167808</name>
</gene>
<dbReference type="PANTHER" id="PTHR39614:SF2">
    <property type="entry name" value="INTEGRAL MEMBRANE PROTEIN"/>
    <property type="match status" value="1"/>
</dbReference>